<name>K9VZ15_9CYAN</name>
<protein>
    <submittedName>
        <fullName evidence="1">Uncharacterized protein</fullName>
    </submittedName>
</protein>
<evidence type="ECO:0000313" key="1">
    <source>
        <dbReference type="EMBL" id="AFZ12784.1"/>
    </source>
</evidence>
<dbReference type="PIRSF" id="PIRSF020893">
    <property type="entry name" value="UCP020893"/>
    <property type="match status" value="1"/>
</dbReference>
<dbReference type="RefSeq" id="WP_015202901.1">
    <property type="nucleotide sequence ID" value="NC_019753.1"/>
</dbReference>
<dbReference type="OrthoDB" id="465343at2"/>
<proteinExistence type="predicted"/>
<dbReference type="EMBL" id="CP003620">
    <property type="protein sequence ID" value="AFZ12784.1"/>
    <property type="molecule type" value="Genomic_DNA"/>
</dbReference>
<dbReference type="eggNOG" id="ENOG50314QQ">
    <property type="taxonomic scope" value="Bacteria"/>
</dbReference>
<reference evidence="1 2" key="1">
    <citation type="submission" date="2012-06" db="EMBL/GenBank/DDBJ databases">
        <title>Finished chromosome of genome of Crinalium epipsammum PCC 9333.</title>
        <authorList>
            <consortium name="US DOE Joint Genome Institute"/>
            <person name="Gugger M."/>
            <person name="Coursin T."/>
            <person name="Rippka R."/>
            <person name="Tandeau De Marsac N."/>
            <person name="Huntemann M."/>
            <person name="Wei C.-L."/>
            <person name="Han J."/>
            <person name="Detter J.C."/>
            <person name="Han C."/>
            <person name="Tapia R."/>
            <person name="Davenport K."/>
            <person name="Daligault H."/>
            <person name="Erkkila T."/>
            <person name="Gu W."/>
            <person name="Munk A.C.C."/>
            <person name="Teshima H."/>
            <person name="Xu Y."/>
            <person name="Chain P."/>
            <person name="Chen A."/>
            <person name="Krypides N."/>
            <person name="Mavromatis K."/>
            <person name="Markowitz V."/>
            <person name="Szeto E."/>
            <person name="Ivanova N."/>
            <person name="Mikhailova N."/>
            <person name="Ovchinnikova G."/>
            <person name="Pagani I."/>
            <person name="Pati A."/>
            <person name="Goodwin L."/>
            <person name="Peters L."/>
            <person name="Pitluck S."/>
            <person name="Woyke T."/>
            <person name="Kerfeld C."/>
        </authorList>
    </citation>
    <scope>NUCLEOTIDE SEQUENCE [LARGE SCALE GENOMIC DNA]</scope>
    <source>
        <strain evidence="1 2">PCC 9333</strain>
    </source>
</reference>
<organism evidence="1 2">
    <name type="scientific">Crinalium epipsammum PCC 9333</name>
    <dbReference type="NCBI Taxonomy" id="1173022"/>
    <lineage>
        <taxon>Bacteria</taxon>
        <taxon>Bacillati</taxon>
        <taxon>Cyanobacteriota</taxon>
        <taxon>Cyanophyceae</taxon>
        <taxon>Gomontiellales</taxon>
        <taxon>Gomontiellaceae</taxon>
        <taxon>Crinalium</taxon>
    </lineage>
</organism>
<keyword evidence="2" id="KW-1185">Reference proteome</keyword>
<gene>
    <name evidence="1" type="ORF">Cri9333_1901</name>
</gene>
<dbReference type="AlphaFoldDB" id="K9VZ15"/>
<dbReference type="STRING" id="1173022.Cri9333_1901"/>
<accession>K9VZ15</accession>
<dbReference type="PATRIC" id="fig|1173022.3.peg.2050"/>
<sequence length="181" mass="20165">MANPQLKVPEKVSFEQAIELTQSLISQIEAADLSEEEITVYLTDLVKSDFGSRGFFVSYLTSDSSLPDTPSPAVIQALRTNSEIVADLLVKNLAMSAASAVAHRRNDDQEMVASSERVTRRTANLIELLQVPAIYQHSQNLLETITKKEGIYKSFLERWGYDAEQQQAIYQAFKLVIPAAQ</sequence>
<dbReference type="KEGG" id="cep:Cri9333_1901"/>
<evidence type="ECO:0000313" key="2">
    <source>
        <dbReference type="Proteomes" id="UP000010472"/>
    </source>
</evidence>
<dbReference type="Proteomes" id="UP000010472">
    <property type="component" value="Chromosome"/>
</dbReference>
<dbReference type="InterPro" id="IPR016780">
    <property type="entry name" value="UCP020893"/>
</dbReference>
<dbReference type="HOGENOM" id="CLU_128733_0_0_3"/>